<dbReference type="Proteomes" id="UP001341840">
    <property type="component" value="Unassembled WGS sequence"/>
</dbReference>
<proteinExistence type="predicted"/>
<accession>A0ABU6SQV4</accession>
<evidence type="ECO:0000256" key="1">
    <source>
        <dbReference type="SAM" id="MobiDB-lite"/>
    </source>
</evidence>
<gene>
    <name evidence="2" type="ORF">PIB30_078190</name>
</gene>
<protein>
    <submittedName>
        <fullName evidence="2">Uncharacterized protein</fullName>
    </submittedName>
</protein>
<dbReference type="EMBL" id="JASCZI010061488">
    <property type="protein sequence ID" value="MED6138832.1"/>
    <property type="molecule type" value="Genomic_DNA"/>
</dbReference>
<organism evidence="2 3">
    <name type="scientific">Stylosanthes scabra</name>
    <dbReference type="NCBI Taxonomy" id="79078"/>
    <lineage>
        <taxon>Eukaryota</taxon>
        <taxon>Viridiplantae</taxon>
        <taxon>Streptophyta</taxon>
        <taxon>Embryophyta</taxon>
        <taxon>Tracheophyta</taxon>
        <taxon>Spermatophyta</taxon>
        <taxon>Magnoliopsida</taxon>
        <taxon>eudicotyledons</taxon>
        <taxon>Gunneridae</taxon>
        <taxon>Pentapetalae</taxon>
        <taxon>rosids</taxon>
        <taxon>fabids</taxon>
        <taxon>Fabales</taxon>
        <taxon>Fabaceae</taxon>
        <taxon>Papilionoideae</taxon>
        <taxon>50 kb inversion clade</taxon>
        <taxon>dalbergioids sensu lato</taxon>
        <taxon>Dalbergieae</taxon>
        <taxon>Pterocarpus clade</taxon>
        <taxon>Stylosanthes</taxon>
    </lineage>
</organism>
<reference evidence="2 3" key="1">
    <citation type="journal article" date="2023" name="Plants (Basel)">
        <title>Bridging the Gap: Combining Genomics and Transcriptomics Approaches to Understand Stylosanthes scabra, an Orphan Legume from the Brazilian Caatinga.</title>
        <authorList>
            <person name="Ferreira-Neto J.R.C."/>
            <person name="da Silva M.D."/>
            <person name="Binneck E."/>
            <person name="de Melo N.F."/>
            <person name="da Silva R.H."/>
            <person name="de Melo A.L.T.M."/>
            <person name="Pandolfi V."/>
            <person name="Bustamante F.O."/>
            <person name="Brasileiro-Vidal A.C."/>
            <person name="Benko-Iseppon A.M."/>
        </authorList>
    </citation>
    <scope>NUCLEOTIDE SEQUENCE [LARGE SCALE GENOMIC DNA]</scope>
    <source>
        <tissue evidence="2">Leaves</tissue>
    </source>
</reference>
<keyword evidence="3" id="KW-1185">Reference proteome</keyword>
<evidence type="ECO:0000313" key="2">
    <source>
        <dbReference type="EMBL" id="MED6138832.1"/>
    </source>
</evidence>
<name>A0ABU6SQV4_9FABA</name>
<evidence type="ECO:0000313" key="3">
    <source>
        <dbReference type="Proteomes" id="UP001341840"/>
    </source>
</evidence>
<feature type="compositionally biased region" description="Basic and acidic residues" evidence="1">
    <location>
        <begin position="69"/>
        <end position="82"/>
    </location>
</feature>
<comment type="caution">
    <text evidence="2">The sequence shown here is derived from an EMBL/GenBank/DDBJ whole genome shotgun (WGS) entry which is preliminary data.</text>
</comment>
<sequence>MLRYLQDRKEVRVPKCLCDPGACASVMPLELYKVLDLGPLQKTTDTFHIADKSTVSMVGIAEDVMKTKEEESVEEVGRKEIEDQTSTPQKMKKSRATSSVRKNKAKKETTKMVKKKKKPEKGKEERITELKCVDFKDLIGKLKRINNALVKDGGIGVHLIEDNSKWK</sequence>
<feature type="compositionally biased region" description="Basic residues" evidence="1">
    <location>
        <begin position="90"/>
        <end position="105"/>
    </location>
</feature>
<feature type="region of interest" description="Disordered" evidence="1">
    <location>
        <begin position="69"/>
        <end position="125"/>
    </location>
</feature>